<dbReference type="Proteomes" id="UP000759131">
    <property type="component" value="Unassembled WGS sequence"/>
</dbReference>
<evidence type="ECO:0000256" key="2">
    <source>
        <dbReference type="SAM" id="MobiDB-lite"/>
    </source>
</evidence>
<dbReference type="EMBL" id="OC878191">
    <property type="protein sequence ID" value="CAD7640456.1"/>
    <property type="molecule type" value="Genomic_DNA"/>
</dbReference>
<dbReference type="AlphaFoldDB" id="A0A7R9QC78"/>
<dbReference type="PROSITE" id="PS50157">
    <property type="entry name" value="ZINC_FINGER_C2H2_2"/>
    <property type="match status" value="1"/>
</dbReference>
<keyword evidence="1" id="KW-0863">Zinc-finger</keyword>
<keyword evidence="1" id="KW-0479">Metal-binding</keyword>
<evidence type="ECO:0000259" key="3">
    <source>
        <dbReference type="PROSITE" id="PS50157"/>
    </source>
</evidence>
<dbReference type="Gene3D" id="3.30.160.60">
    <property type="entry name" value="Classic Zinc Finger"/>
    <property type="match status" value="1"/>
</dbReference>
<keyword evidence="5" id="KW-1185">Reference proteome</keyword>
<keyword evidence="1" id="KW-0862">Zinc</keyword>
<name>A0A7R9QC78_9ACAR</name>
<evidence type="ECO:0000256" key="1">
    <source>
        <dbReference type="PROSITE-ProRule" id="PRU00042"/>
    </source>
</evidence>
<feature type="domain" description="C2H2-type" evidence="3">
    <location>
        <begin position="180"/>
        <end position="205"/>
    </location>
</feature>
<proteinExistence type="predicted"/>
<feature type="compositionally biased region" description="Polar residues" evidence="2">
    <location>
        <begin position="97"/>
        <end position="107"/>
    </location>
</feature>
<accession>A0A7R9QC78</accession>
<organism evidence="4">
    <name type="scientific">Medioppia subpectinata</name>
    <dbReference type="NCBI Taxonomy" id="1979941"/>
    <lineage>
        <taxon>Eukaryota</taxon>
        <taxon>Metazoa</taxon>
        <taxon>Ecdysozoa</taxon>
        <taxon>Arthropoda</taxon>
        <taxon>Chelicerata</taxon>
        <taxon>Arachnida</taxon>
        <taxon>Acari</taxon>
        <taxon>Acariformes</taxon>
        <taxon>Sarcoptiformes</taxon>
        <taxon>Oribatida</taxon>
        <taxon>Brachypylina</taxon>
        <taxon>Oppioidea</taxon>
        <taxon>Oppiidae</taxon>
        <taxon>Medioppia</taxon>
    </lineage>
</organism>
<sequence length="205" mass="23209">RRQTLQNLETEVIRDNDSNKQLTDCSEQHVNNGNQLESWPSQVENSSALALTAHDDDEEDESNDMFEVKPIISFDDSSSQVSNSLREDSSVMVESPSDPNASAGSSSGQPVYGKICVCHLCHLTFTAYSSNKRRSSLRSYGFQSLSNFGFGDTRSECPFCHKRIVNLRRHINEVHVGVLFQCQICCRKFKRKDKLNHHLITEHNV</sequence>
<protein>
    <recommendedName>
        <fullName evidence="3">C2H2-type domain-containing protein</fullName>
    </recommendedName>
</protein>
<dbReference type="SMART" id="SM00355">
    <property type="entry name" value="ZnF_C2H2"/>
    <property type="match status" value="2"/>
</dbReference>
<feature type="non-terminal residue" evidence="4">
    <location>
        <position position="1"/>
    </location>
</feature>
<dbReference type="OrthoDB" id="6410631at2759"/>
<evidence type="ECO:0000313" key="5">
    <source>
        <dbReference type="Proteomes" id="UP000759131"/>
    </source>
</evidence>
<gene>
    <name evidence="4" type="ORF">OSB1V03_LOCUS18223</name>
</gene>
<dbReference type="InterPro" id="IPR013087">
    <property type="entry name" value="Znf_C2H2_type"/>
</dbReference>
<feature type="region of interest" description="Disordered" evidence="2">
    <location>
        <begin position="77"/>
        <end position="107"/>
    </location>
</feature>
<dbReference type="EMBL" id="CAJPIZ010023616">
    <property type="protein sequence ID" value="CAG2118271.1"/>
    <property type="molecule type" value="Genomic_DNA"/>
</dbReference>
<dbReference type="PROSITE" id="PS00028">
    <property type="entry name" value="ZINC_FINGER_C2H2_1"/>
    <property type="match status" value="1"/>
</dbReference>
<evidence type="ECO:0000313" key="4">
    <source>
        <dbReference type="EMBL" id="CAD7640456.1"/>
    </source>
</evidence>
<dbReference type="GO" id="GO:0008270">
    <property type="term" value="F:zinc ion binding"/>
    <property type="evidence" value="ECO:0007669"/>
    <property type="project" value="UniProtKB-KW"/>
</dbReference>
<reference evidence="4" key="1">
    <citation type="submission" date="2020-11" db="EMBL/GenBank/DDBJ databases">
        <authorList>
            <person name="Tran Van P."/>
        </authorList>
    </citation>
    <scope>NUCLEOTIDE SEQUENCE</scope>
</reference>